<accession>A0A8S0PR67</accession>
<dbReference type="AlphaFoldDB" id="A0A8S0PR67"/>
<protein>
    <submittedName>
        <fullName evidence="2">Uncharacterized protein</fullName>
    </submittedName>
</protein>
<dbReference type="Proteomes" id="UP000594638">
    <property type="component" value="Unassembled WGS sequence"/>
</dbReference>
<feature type="compositionally biased region" description="Basic residues" evidence="1">
    <location>
        <begin position="366"/>
        <end position="375"/>
    </location>
</feature>
<reference evidence="2 3" key="1">
    <citation type="submission" date="2019-12" db="EMBL/GenBank/DDBJ databases">
        <authorList>
            <person name="Alioto T."/>
            <person name="Alioto T."/>
            <person name="Gomez Garrido J."/>
        </authorList>
    </citation>
    <scope>NUCLEOTIDE SEQUENCE [LARGE SCALE GENOMIC DNA]</scope>
</reference>
<keyword evidence="3" id="KW-1185">Reference proteome</keyword>
<sequence>MGLEIDIESSFWKRYFHNEDDARKTDIFDLINASIAVAAIKKPNEFVSKRLQILESILTADSQAKKGLRLIVKKSSKNNQERVINHDCEDHVCKDDEGEISVGESDKEFAGFLERELDDCEDHVSKNDGGKISVDDRDKEFASFLERELDDCEDHVRKDDGGEISVGESDNEFADFLERELDDEHAELTEFENVMTASLKPINVRPQLYDSTVREFKGRPQFPVSTVFKHDMECGELRFDKVVKPIHVRPKLEENPQKFLDRRVSKGYTETKYEGGQDKPRKIEVLKRCGGTKFEINKKRKIEEIDGKRAMDSHDLKFEATKRRFEERTQQIEKAKGRVQILDSKEIAQQPRLGRNGKPKQGFGSRMKKIQKSRF</sequence>
<feature type="region of interest" description="Disordered" evidence="1">
    <location>
        <begin position="345"/>
        <end position="375"/>
    </location>
</feature>
<organism evidence="2 3">
    <name type="scientific">Olea europaea subsp. europaea</name>
    <dbReference type="NCBI Taxonomy" id="158383"/>
    <lineage>
        <taxon>Eukaryota</taxon>
        <taxon>Viridiplantae</taxon>
        <taxon>Streptophyta</taxon>
        <taxon>Embryophyta</taxon>
        <taxon>Tracheophyta</taxon>
        <taxon>Spermatophyta</taxon>
        <taxon>Magnoliopsida</taxon>
        <taxon>eudicotyledons</taxon>
        <taxon>Gunneridae</taxon>
        <taxon>Pentapetalae</taxon>
        <taxon>asterids</taxon>
        <taxon>lamiids</taxon>
        <taxon>Lamiales</taxon>
        <taxon>Oleaceae</taxon>
        <taxon>Oleeae</taxon>
        <taxon>Olea</taxon>
    </lineage>
</organism>
<gene>
    <name evidence="2" type="ORF">OLEA9_A040226</name>
</gene>
<proteinExistence type="predicted"/>
<evidence type="ECO:0000313" key="3">
    <source>
        <dbReference type="Proteomes" id="UP000594638"/>
    </source>
</evidence>
<dbReference type="EMBL" id="CACTIH010000187">
    <property type="protein sequence ID" value="CAA2956447.1"/>
    <property type="molecule type" value="Genomic_DNA"/>
</dbReference>
<comment type="caution">
    <text evidence="2">The sequence shown here is derived from an EMBL/GenBank/DDBJ whole genome shotgun (WGS) entry which is preliminary data.</text>
</comment>
<name>A0A8S0PR67_OLEEU</name>
<evidence type="ECO:0000313" key="2">
    <source>
        <dbReference type="EMBL" id="CAA2956447.1"/>
    </source>
</evidence>
<evidence type="ECO:0000256" key="1">
    <source>
        <dbReference type="SAM" id="MobiDB-lite"/>
    </source>
</evidence>
<dbReference type="Gramene" id="OE9A040226T1">
    <property type="protein sequence ID" value="OE9A040226C1"/>
    <property type="gene ID" value="OE9A040226"/>
</dbReference>